<evidence type="ECO:0000313" key="1">
    <source>
        <dbReference type="EMBL" id="KAI4373250.1"/>
    </source>
</evidence>
<comment type="caution">
    <text evidence="1">The sequence shown here is derived from an EMBL/GenBank/DDBJ whole genome shotgun (WGS) entry which is preliminary data.</text>
</comment>
<evidence type="ECO:0000313" key="2">
    <source>
        <dbReference type="Proteomes" id="UP001057402"/>
    </source>
</evidence>
<dbReference type="EMBL" id="CM042883">
    <property type="protein sequence ID" value="KAI4373250.1"/>
    <property type="molecule type" value="Genomic_DNA"/>
</dbReference>
<organism evidence="1 2">
    <name type="scientific">Melastoma candidum</name>
    <dbReference type="NCBI Taxonomy" id="119954"/>
    <lineage>
        <taxon>Eukaryota</taxon>
        <taxon>Viridiplantae</taxon>
        <taxon>Streptophyta</taxon>
        <taxon>Embryophyta</taxon>
        <taxon>Tracheophyta</taxon>
        <taxon>Spermatophyta</taxon>
        <taxon>Magnoliopsida</taxon>
        <taxon>eudicotyledons</taxon>
        <taxon>Gunneridae</taxon>
        <taxon>Pentapetalae</taxon>
        <taxon>rosids</taxon>
        <taxon>malvids</taxon>
        <taxon>Myrtales</taxon>
        <taxon>Melastomataceae</taxon>
        <taxon>Melastomatoideae</taxon>
        <taxon>Melastomateae</taxon>
        <taxon>Melastoma</taxon>
    </lineage>
</organism>
<gene>
    <name evidence="1" type="ORF">MLD38_011395</name>
</gene>
<name>A0ACB9R3G6_9MYRT</name>
<proteinExistence type="predicted"/>
<dbReference type="Proteomes" id="UP001057402">
    <property type="component" value="Chromosome 4"/>
</dbReference>
<accession>A0ACB9R3G6</accession>
<keyword evidence="2" id="KW-1185">Reference proteome</keyword>
<protein>
    <submittedName>
        <fullName evidence="1">Uncharacterized protein</fullName>
    </submittedName>
</protein>
<reference evidence="2" key="1">
    <citation type="journal article" date="2023" name="Front. Plant Sci.">
        <title>Chromosomal-level genome assembly of Melastoma candidum provides insights into trichome evolution.</title>
        <authorList>
            <person name="Zhong Y."/>
            <person name="Wu W."/>
            <person name="Sun C."/>
            <person name="Zou P."/>
            <person name="Liu Y."/>
            <person name="Dai S."/>
            <person name="Zhou R."/>
        </authorList>
    </citation>
    <scope>NUCLEOTIDE SEQUENCE [LARGE SCALE GENOMIC DNA]</scope>
</reference>
<sequence>MGTGEGEESLLSPPTKVELGSRLWEEAKRTAYIAGPMVAVNLSLYFLQIISTMMVGHLGELYLSSTALAVSFCAVTGFSLIFGLSSGLETLCGQSYGARQYHRFGTQIHTGVLSLVVSSLPLSLLWLYLERILTLVGQDPEISAEAGRFAVRLIPALYAYAVLQPLIRYYQTQSLVIPMVVSSCVTLIFHVIICWMLVFRSGWGNLGAATAIGLSYWLNVILLSLYVIYSPKCAKTRISPSMEVIHTVGEFFSLAIPSAIMICLEWWSFELLTMLSGLLPNPKLETSVLSVCLATLASLYTIPDGLGAAASTRVSNELGAGNPRAAREAAAAVMLITLSVATILCTFLFAARHVFGCLFSDSEEVISYVASMAPLLCLSVALDNLQGVLSGIARGCGWQDIGAYINLGAYYLCGIPVAGIFGFWAQLRAMGLWIGILTGASVQTILLFIVTLRTDWRNEANKARERVFQRRAPVDDAEAPISEQPSV</sequence>